<gene>
    <name evidence="2" type="ORF">ARMOST_08238</name>
</gene>
<dbReference type="EMBL" id="FUEG01000005">
    <property type="protein sequence ID" value="SJL04867.1"/>
    <property type="molecule type" value="Genomic_DNA"/>
</dbReference>
<evidence type="ECO:0000256" key="1">
    <source>
        <dbReference type="SAM" id="MobiDB-lite"/>
    </source>
</evidence>
<evidence type="ECO:0000313" key="3">
    <source>
        <dbReference type="Proteomes" id="UP000219338"/>
    </source>
</evidence>
<reference evidence="3" key="1">
    <citation type="journal article" date="2017" name="Nat. Ecol. Evol.">
        <title>Genome expansion and lineage-specific genetic innovations in the forest pathogenic fungi Armillaria.</title>
        <authorList>
            <person name="Sipos G."/>
            <person name="Prasanna A.N."/>
            <person name="Walter M.C."/>
            <person name="O'Connor E."/>
            <person name="Balint B."/>
            <person name="Krizsan K."/>
            <person name="Kiss B."/>
            <person name="Hess J."/>
            <person name="Varga T."/>
            <person name="Slot J."/>
            <person name="Riley R."/>
            <person name="Boka B."/>
            <person name="Rigling D."/>
            <person name="Barry K."/>
            <person name="Lee J."/>
            <person name="Mihaltcheva S."/>
            <person name="LaButti K."/>
            <person name="Lipzen A."/>
            <person name="Waldron R."/>
            <person name="Moloney N.M."/>
            <person name="Sperisen C."/>
            <person name="Kredics L."/>
            <person name="Vagvoelgyi C."/>
            <person name="Patrignani A."/>
            <person name="Fitzpatrick D."/>
            <person name="Nagy I."/>
            <person name="Doyle S."/>
            <person name="Anderson J.B."/>
            <person name="Grigoriev I.V."/>
            <person name="Gueldener U."/>
            <person name="Muensterkoetter M."/>
            <person name="Nagy L.G."/>
        </authorList>
    </citation>
    <scope>NUCLEOTIDE SEQUENCE [LARGE SCALE GENOMIC DNA]</scope>
    <source>
        <strain evidence="3">C18/9</strain>
    </source>
</reference>
<proteinExistence type="predicted"/>
<feature type="region of interest" description="Disordered" evidence="1">
    <location>
        <begin position="1"/>
        <end position="28"/>
    </location>
</feature>
<evidence type="ECO:0000313" key="2">
    <source>
        <dbReference type="EMBL" id="SJL04867.1"/>
    </source>
</evidence>
<dbReference type="OrthoDB" id="3358861at2759"/>
<sequence length="229" mass="24691">MSPFTYTKPVEEASPMKAPLTPEAEPSHTLDTMAPGPRLPNTCFGPVQDRLTVRSKALTDCGWCWVEIGKQVHSVLNEGTAHSLSDKPLPPSSADKHPSSNISSIAPSQSASQINVIVTLDPIQHTYSNLNMLSISSTPTDPEILLQMQILPAHAITETSLLPASSPPPIQKHVLPCRITEEVLGFRTGSLGNPGEMISSDKDEGYVHVVKNTRFTTSLSKMSISSSKK</sequence>
<name>A0A284R824_ARMOS</name>
<keyword evidence="3" id="KW-1185">Reference proteome</keyword>
<protein>
    <submittedName>
        <fullName evidence="2">Uncharacterized protein</fullName>
    </submittedName>
</protein>
<feature type="region of interest" description="Disordered" evidence="1">
    <location>
        <begin position="81"/>
        <end position="107"/>
    </location>
</feature>
<dbReference type="STRING" id="47428.A0A284R824"/>
<dbReference type="AlphaFoldDB" id="A0A284R824"/>
<organism evidence="2 3">
    <name type="scientific">Armillaria ostoyae</name>
    <name type="common">Armillaria root rot fungus</name>
    <dbReference type="NCBI Taxonomy" id="47428"/>
    <lineage>
        <taxon>Eukaryota</taxon>
        <taxon>Fungi</taxon>
        <taxon>Dikarya</taxon>
        <taxon>Basidiomycota</taxon>
        <taxon>Agaricomycotina</taxon>
        <taxon>Agaricomycetes</taxon>
        <taxon>Agaricomycetidae</taxon>
        <taxon>Agaricales</taxon>
        <taxon>Marasmiineae</taxon>
        <taxon>Physalacriaceae</taxon>
        <taxon>Armillaria</taxon>
    </lineage>
</organism>
<dbReference type="Proteomes" id="UP000219338">
    <property type="component" value="Unassembled WGS sequence"/>
</dbReference>
<accession>A0A284R824</accession>